<dbReference type="InterPro" id="IPR012939">
    <property type="entry name" value="Glyco_hydro_92"/>
</dbReference>
<feature type="domain" description="Glycosyl hydrolase family 92" evidence="1">
    <location>
        <begin position="4"/>
        <end position="79"/>
    </location>
</feature>
<comment type="caution">
    <text evidence="2">The sequence shown here is derived from an EMBL/GenBank/DDBJ whole genome shotgun (WGS) entry which is preliminary data.</text>
</comment>
<organism evidence="2 3">
    <name type="scientific">Moniliophthora roreri (strain MCA 2997)</name>
    <name type="common">Cocoa frosty pod rot fungus</name>
    <name type="synonym">Crinipellis roreri</name>
    <dbReference type="NCBI Taxonomy" id="1381753"/>
    <lineage>
        <taxon>Eukaryota</taxon>
        <taxon>Fungi</taxon>
        <taxon>Dikarya</taxon>
        <taxon>Basidiomycota</taxon>
        <taxon>Agaricomycotina</taxon>
        <taxon>Agaricomycetes</taxon>
        <taxon>Agaricomycetidae</taxon>
        <taxon>Agaricales</taxon>
        <taxon>Marasmiineae</taxon>
        <taxon>Marasmiaceae</taxon>
        <taxon>Moniliophthora</taxon>
    </lineage>
</organism>
<dbReference type="Proteomes" id="UP000017559">
    <property type="component" value="Unassembled WGS sequence"/>
</dbReference>
<gene>
    <name evidence="2" type="ORF">Moror_14928</name>
</gene>
<proteinExistence type="predicted"/>
<dbReference type="Pfam" id="PF07971">
    <property type="entry name" value="Glyco_hydro_92"/>
    <property type="match status" value="1"/>
</dbReference>
<name>V2WXD6_MONRO</name>
<keyword evidence="3" id="KW-1185">Reference proteome</keyword>
<dbReference type="OrthoDB" id="449263at2759"/>
<keyword evidence="2" id="KW-0378">Hydrolase</keyword>
<evidence type="ECO:0000313" key="2">
    <source>
        <dbReference type="EMBL" id="ESK84880.1"/>
    </source>
</evidence>
<accession>V2WXD6</accession>
<protein>
    <submittedName>
        <fullName evidence="2">Glycoside hydrolase family 92 protein</fullName>
    </submittedName>
</protein>
<evidence type="ECO:0000313" key="3">
    <source>
        <dbReference type="Proteomes" id="UP000017559"/>
    </source>
</evidence>
<dbReference type="KEGG" id="mrr:Moror_14928"/>
<evidence type="ECO:0000259" key="1">
    <source>
        <dbReference type="Pfam" id="PF07971"/>
    </source>
</evidence>
<dbReference type="Gene3D" id="1.20.1050.60">
    <property type="entry name" value="alpha-1,2-mannosidase"/>
    <property type="match status" value="1"/>
</dbReference>
<reference evidence="2 3" key="1">
    <citation type="journal article" date="2014" name="BMC Genomics">
        <title>Genome and secretome analysis of the hemibiotrophic fungal pathogen, Moniliophthora roreri, which causes frosty pod rot disease of cacao: mechanisms of the biotrophic and necrotrophic phases.</title>
        <authorList>
            <person name="Meinhardt L.W."/>
            <person name="Costa G.G.L."/>
            <person name="Thomazella D.P.T."/>
            <person name="Teixeira P.J.P.L."/>
            <person name="Carazzolle M.F."/>
            <person name="Schuster S.C."/>
            <person name="Carlson J.E."/>
            <person name="Guiltinan M.J."/>
            <person name="Mieczkowski P."/>
            <person name="Farmer A."/>
            <person name="Ramaraj T."/>
            <person name="Crozier J."/>
            <person name="Davis R.E."/>
            <person name="Shao J."/>
            <person name="Melnick R.L."/>
            <person name="Pereira G.A.G."/>
            <person name="Bailey B.A."/>
        </authorList>
    </citation>
    <scope>NUCLEOTIDE SEQUENCE [LARGE SCALE GENOMIC DNA]</scope>
    <source>
        <strain evidence="2 3">MCA 2997</strain>
    </source>
</reference>
<dbReference type="AlphaFoldDB" id="V2WXD6"/>
<dbReference type="EMBL" id="AWSO01001210">
    <property type="protein sequence ID" value="ESK84880.1"/>
    <property type="molecule type" value="Genomic_DNA"/>
</dbReference>
<sequence>MHDLENFARIVQGVIDIQRYEGWLPECREMGTKQFIQGGSYRDPILAEFFVKLQAYVEDPKVSLSVLYTTLIADAESTPLN</sequence>
<dbReference type="GO" id="GO:0016787">
    <property type="term" value="F:hydrolase activity"/>
    <property type="evidence" value="ECO:0007669"/>
    <property type="project" value="UniProtKB-KW"/>
</dbReference>
<dbReference type="HOGENOM" id="CLU_2574415_0_0_1"/>